<accession>A0A6I2L6G7</accession>
<dbReference type="InterPro" id="IPR032349">
    <property type="entry name" value="DUF4865"/>
</dbReference>
<dbReference type="EMBL" id="WKJK01000016">
    <property type="protein sequence ID" value="MRW93350.1"/>
    <property type="molecule type" value="Genomic_DNA"/>
</dbReference>
<evidence type="ECO:0000313" key="2">
    <source>
        <dbReference type="Proteomes" id="UP000433309"/>
    </source>
</evidence>
<proteinExistence type="predicted"/>
<sequence>MISMQYSFVLPHDYDMAIIRDRIATKGPALEKLPGLVFKAYLHAEEPERSYAPFYLWRDEQAMHAFLNGPAFDGVARAFGWPSVRTWTPWHATVGDEVRSARHATCSSTSIAPYSALAQLREREEAYAQRMLERGALAVVVGFEPVTWTITRLCLWRERPAAEVVEVAERHFQVGHVSAPAYFS</sequence>
<protein>
    <submittedName>
        <fullName evidence="1">DUF4865 family protein</fullName>
    </submittedName>
</protein>
<dbReference type="Pfam" id="PF16157">
    <property type="entry name" value="DUF4865"/>
    <property type="match status" value="1"/>
</dbReference>
<evidence type="ECO:0000313" key="1">
    <source>
        <dbReference type="EMBL" id="MRW93350.1"/>
    </source>
</evidence>
<dbReference type="Gene3D" id="3.30.70.100">
    <property type="match status" value="1"/>
</dbReference>
<reference evidence="1 2" key="1">
    <citation type="submission" date="2019-11" db="EMBL/GenBank/DDBJ databases">
        <title>Novel species isolated from a subtropical stream in China.</title>
        <authorList>
            <person name="Lu H."/>
        </authorList>
    </citation>
    <scope>NUCLEOTIDE SEQUENCE [LARGE SCALE GENOMIC DNA]</scope>
    <source>
        <strain evidence="1 2">FT80W</strain>
    </source>
</reference>
<gene>
    <name evidence="1" type="ORF">GJ699_25505</name>
</gene>
<dbReference type="SUPFAM" id="SSF54909">
    <property type="entry name" value="Dimeric alpha+beta barrel"/>
    <property type="match status" value="1"/>
</dbReference>
<dbReference type="RefSeq" id="WP_154381662.1">
    <property type="nucleotide sequence ID" value="NZ_WKJK01000016.1"/>
</dbReference>
<comment type="caution">
    <text evidence="1">The sequence shown here is derived from an EMBL/GenBank/DDBJ whole genome shotgun (WGS) entry which is preliminary data.</text>
</comment>
<dbReference type="AlphaFoldDB" id="A0A6I2L6G7"/>
<dbReference type="Proteomes" id="UP000433309">
    <property type="component" value="Unassembled WGS sequence"/>
</dbReference>
<organism evidence="1 2">
    <name type="scientific">Duganella guangzhouensis</name>
    <dbReference type="NCBI Taxonomy" id="2666084"/>
    <lineage>
        <taxon>Bacteria</taxon>
        <taxon>Pseudomonadati</taxon>
        <taxon>Pseudomonadota</taxon>
        <taxon>Betaproteobacteria</taxon>
        <taxon>Burkholderiales</taxon>
        <taxon>Oxalobacteraceae</taxon>
        <taxon>Telluria group</taxon>
        <taxon>Duganella</taxon>
    </lineage>
</organism>
<keyword evidence="2" id="KW-1185">Reference proteome</keyword>
<dbReference type="InterPro" id="IPR011008">
    <property type="entry name" value="Dimeric_a/b-barrel"/>
</dbReference>
<name>A0A6I2L6G7_9BURK</name>